<protein>
    <submittedName>
        <fullName evidence="1">Uncharacterized protein</fullName>
    </submittedName>
</protein>
<name>A0ACD3RBB8_LARCR</name>
<dbReference type="EMBL" id="CM011681">
    <property type="protein sequence ID" value="TMS15968.1"/>
    <property type="molecule type" value="Genomic_DNA"/>
</dbReference>
<sequence length="1405" mass="155371">MKDLQFPRCDTSKRDCIERFGQRTIERINSDNDVICTTEYSRIVPLENGEIVVSLVNGRPGAMNFSYSPVLRDFTKATNIRLRFLRTNTLLGHLMGKALRDPTVTRRYYYSIKDISIGGRSKAPIGGTRASLILCCGFIRSQRCLSSSGRRTFIPAMQMRYEICYSARGCRENTQGGERAKRDILISHFFPDVVFILMPNDFDLETRRSAQQLTEEHKWILCLFLGRSESLRRDKDSLQAERLQEFSKSHVCVSWTLTRSEFSRTHSVRLQCDCQHNTCGVSCDQCCPGYNQLPWKPATTYSANECEQCNCHRHSFDCYYDPEVDQRRGSLDSHGHNRGGGVCLNCQHHTTGVNCERCIPTYYRSPDHPIESPLACSRCNCQSEFTDGTCEDLTGRCFCKPNYTGEKCDSCASGFINFPDCYPIPTYPTNNNGEAKPAGEIINCECSAAGTVDNSCRPDPRTRTCVCKPGFTGDHCDTCAPGFHGLNCQACQCSGPGCLDGSCNLVTGHAVCRSGFQGYDCDQCAPGYFNYPLCQLCTCDPRTSLGTSCTASGHCHCQPNYSGASCDQCAPGYYGFPSCTPCQCSAEGSRYSSCDQVSGQCACLPNVVGLRCDSCAHGSYGFPSCQAGTCHPVGSVQYVVPPPVETGQCHCKPNACSGTCSTCKDGYYNLQEQNYFGCQGCQCDIGGSAGQSCGERNGRCRCRPNVEGPKCNVPRPDHYFPDLHHLKFEIEEGTMLDGRSVRFGYNQLEFPNFSWRGYAQMSPIQSKVLVSVSVSSPDLFHVVLRYANWRGSDVLGRVSVMEDGWNYYCGNLRSSTRCIHAVFFLQDYLVLLPSAYYEAPILQIKVTEPCTYSSAPDASQKYERTFIFHLSAVQVSVSGLVPLHLRQRRQLRQRQPPAAPMPEREGHPTTPRHGRLQRLRCETGETFVRFISVSLRGRLPSAGDYVLVVEYSSEEELPQTLSVSVNMPGARTHQHRRHAAALPVQSRVAVISLPANAEIQLISDRASFFLHKVYLIPKDQFTMEHVEPKVHCISTHGQFSPDSSSCVPSRFQTPSDSLVVKEGQSSSVQEPILASPAAAPPLHYQSDEAAWTGGDRPPHGADNSDHVRLDSLQNAAVYSTRVHALGRYVFILHYHQPLHPTYPVQVYINGGRIWQGHANASFCPHAYGCRNVLVSENQIILDVTDHEVFLTVQIPGGKTLWLDYVLVVPEASYSSSYLNEEPLDKSYDFISSCGQNSFHINPSTASPFCLGSAVSLSAFFNNGAMPCACHEVGAESDTCEPFGGQCHCRPNVIGRDCSMCATGYWGFPNCRPCNCGTRLCEPVTGDCICPPRTLQPECITCEPQTFGCHPVVGCEVCNCSRPGVVSPDVNCDTLSGQCRCKNNIVGRQCDRCAPGFYGYPNCRPL</sequence>
<comment type="caution">
    <text evidence="1">The sequence shown here is derived from an EMBL/GenBank/DDBJ whole genome shotgun (WGS) entry which is preliminary data.</text>
</comment>
<organism evidence="1 2">
    <name type="scientific">Larimichthys crocea</name>
    <name type="common">Large yellow croaker</name>
    <name type="synonym">Pseudosciaena crocea</name>
    <dbReference type="NCBI Taxonomy" id="215358"/>
    <lineage>
        <taxon>Eukaryota</taxon>
        <taxon>Metazoa</taxon>
        <taxon>Chordata</taxon>
        <taxon>Craniata</taxon>
        <taxon>Vertebrata</taxon>
        <taxon>Euteleostomi</taxon>
        <taxon>Actinopterygii</taxon>
        <taxon>Neopterygii</taxon>
        <taxon>Teleostei</taxon>
        <taxon>Neoteleostei</taxon>
        <taxon>Acanthomorphata</taxon>
        <taxon>Eupercaria</taxon>
        <taxon>Sciaenidae</taxon>
        <taxon>Larimichthys</taxon>
    </lineage>
</organism>
<dbReference type="Proteomes" id="UP000793456">
    <property type="component" value="Chromosome VIII"/>
</dbReference>
<evidence type="ECO:0000313" key="1">
    <source>
        <dbReference type="EMBL" id="TMS15968.1"/>
    </source>
</evidence>
<evidence type="ECO:0000313" key="2">
    <source>
        <dbReference type="Proteomes" id="UP000793456"/>
    </source>
</evidence>
<accession>A0ACD3RBB8</accession>
<keyword evidence="2" id="KW-1185">Reference proteome</keyword>
<reference evidence="1" key="1">
    <citation type="submission" date="2018-11" db="EMBL/GenBank/DDBJ databases">
        <title>The sequence and de novo assembly of Larimichthys crocea genome using PacBio and Hi-C technologies.</title>
        <authorList>
            <person name="Xu P."/>
            <person name="Chen B."/>
            <person name="Zhou Z."/>
            <person name="Ke Q."/>
            <person name="Wu Y."/>
            <person name="Bai H."/>
            <person name="Pu F."/>
        </authorList>
    </citation>
    <scope>NUCLEOTIDE SEQUENCE</scope>
    <source>
        <tissue evidence="1">Muscle</tissue>
    </source>
</reference>
<gene>
    <name evidence="1" type="ORF">E3U43_013261</name>
</gene>
<proteinExistence type="predicted"/>